<dbReference type="InterPro" id="IPR003917">
    <property type="entry name" value="NADH_UbQ_OxRdtase_chain2"/>
</dbReference>
<keyword evidence="11 18" id="KW-0249">Electron transport</keyword>
<evidence type="ECO:0000313" key="20">
    <source>
        <dbReference type="EMBL" id="WAJ48508.1"/>
    </source>
</evidence>
<keyword evidence="15 18" id="KW-0496">Mitochondrion</keyword>
<evidence type="ECO:0000256" key="7">
    <source>
        <dbReference type="ARBA" id="ARBA00022660"/>
    </source>
</evidence>
<proteinExistence type="inferred from homology"/>
<evidence type="ECO:0000256" key="8">
    <source>
        <dbReference type="ARBA" id="ARBA00022692"/>
    </source>
</evidence>
<accession>A0A9E8YAZ6</accession>
<dbReference type="PANTHER" id="PTHR46552">
    <property type="entry name" value="NADH-UBIQUINONE OXIDOREDUCTASE CHAIN 2"/>
    <property type="match status" value="1"/>
</dbReference>
<evidence type="ECO:0000256" key="13">
    <source>
        <dbReference type="ARBA" id="ARBA00023027"/>
    </source>
</evidence>
<evidence type="ECO:0000256" key="15">
    <source>
        <dbReference type="ARBA" id="ARBA00023128"/>
    </source>
</evidence>
<geneLocation type="mitochondrion" evidence="20"/>
<dbReference type="PRINTS" id="PR01436">
    <property type="entry name" value="NADHDHGNASE2"/>
</dbReference>
<keyword evidence="10 18" id="KW-1278">Translocase</keyword>
<evidence type="ECO:0000256" key="11">
    <source>
        <dbReference type="ARBA" id="ARBA00022982"/>
    </source>
</evidence>
<keyword evidence="8 18" id="KW-0812">Transmembrane</keyword>
<evidence type="ECO:0000256" key="12">
    <source>
        <dbReference type="ARBA" id="ARBA00022989"/>
    </source>
</evidence>
<sequence length="361" mass="42406">MKLKFKHKMIFLFLFLMFNNLNKMMFFSTLLMSTLMSISSTSWFGGWLGLEINMLSFIPLILNNKNMMSTEASLKYFLTQTIASSILLFSSILMPIYNEYIMNFPPMTNETINMMILSSLMMKSGTAPFHFWFPTVMEGLKWNKCLMLMTWQKIAPLMMISYCLKNINIFMIIISLSVFIGALGGLNQTSMRKLMAFSSINHLGWMISNLLISEMIFNFYMLMYSLMSMSIIFLMNMFNILHINQSFSFNNNNNIIKFSMYSMLLSLGGLPPFWGFLPKWISIQLLINNNFIFISFIMIMMTLITLYYYIRISFSAFMLNYSEPKWNFWFNYNNFNLKMTLILTFLSIISLSLCTMLIMIM</sequence>
<keyword evidence="6" id="KW-0813">Transport</keyword>
<dbReference type="EMBL" id="OL794666">
    <property type="protein sequence ID" value="WAJ48508.1"/>
    <property type="molecule type" value="Genomic_DNA"/>
</dbReference>
<dbReference type="GO" id="GO:0006120">
    <property type="term" value="P:mitochondrial electron transport, NADH to ubiquinone"/>
    <property type="evidence" value="ECO:0007669"/>
    <property type="project" value="InterPro"/>
</dbReference>
<evidence type="ECO:0000256" key="16">
    <source>
        <dbReference type="ARBA" id="ARBA00023136"/>
    </source>
</evidence>
<evidence type="ECO:0000256" key="2">
    <source>
        <dbReference type="ARBA" id="ARBA00004448"/>
    </source>
</evidence>
<dbReference type="EC" id="7.1.1.2" evidence="4 18"/>
<evidence type="ECO:0000256" key="10">
    <source>
        <dbReference type="ARBA" id="ARBA00022967"/>
    </source>
</evidence>
<comment type="function">
    <text evidence="1">Core subunit of the mitochondrial membrane respiratory chain NADH dehydrogenase (Complex I) that is believed to belong to the minimal assembly required for catalysis. Complex I functions in the transfer of electrons from NADH to the respiratory chain. The immediate electron acceptor for the enzyme is believed to be ubiquinone.</text>
</comment>
<feature type="transmembrane region" description="Helical" evidence="18">
    <location>
        <begin position="219"/>
        <end position="238"/>
    </location>
</feature>
<keyword evidence="12 18" id="KW-1133">Transmembrane helix</keyword>
<comment type="catalytic activity">
    <reaction evidence="17 18">
        <text>a ubiquinone + NADH + 5 H(+)(in) = a ubiquinol + NAD(+) + 4 H(+)(out)</text>
        <dbReference type="Rhea" id="RHEA:29091"/>
        <dbReference type="Rhea" id="RHEA-COMP:9565"/>
        <dbReference type="Rhea" id="RHEA-COMP:9566"/>
        <dbReference type="ChEBI" id="CHEBI:15378"/>
        <dbReference type="ChEBI" id="CHEBI:16389"/>
        <dbReference type="ChEBI" id="CHEBI:17976"/>
        <dbReference type="ChEBI" id="CHEBI:57540"/>
        <dbReference type="ChEBI" id="CHEBI:57945"/>
        <dbReference type="EC" id="7.1.1.2"/>
    </reaction>
</comment>
<dbReference type="GO" id="GO:0005743">
    <property type="term" value="C:mitochondrial inner membrane"/>
    <property type="evidence" value="ECO:0007669"/>
    <property type="project" value="UniProtKB-SubCell"/>
</dbReference>
<feature type="transmembrane region" description="Helical" evidence="18">
    <location>
        <begin position="44"/>
        <end position="62"/>
    </location>
</feature>
<evidence type="ECO:0000256" key="6">
    <source>
        <dbReference type="ARBA" id="ARBA00022448"/>
    </source>
</evidence>
<comment type="subcellular location">
    <subcellularLocation>
        <location evidence="2 18">Mitochondrion inner membrane</location>
        <topology evidence="2 18">Multi-pass membrane protein</topology>
    </subcellularLocation>
</comment>
<reference evidence="20" key="1">
    <citation type="submission" date="2021-12" db="EMBL/GenBank/DDBJ databases">
        <authorList>
            <person name="Niu G."/>
            <person name="Wei M."/>
        </authorList>
    </citation>
    <scope>NUCLEOTIDE SEQUENCE</scope>
</reference>
<dbReference type="Pfam" id="PF00361">
    <property type="entry name" value="Proton_antipo_M"/>
    <property type="match status" value="1"/>
</dbReference>
<feature type="domain" description="NADH:quinone oxidoreductase/Mrp antiporter transmembrane" evidence="19">
    <location>
        <begin position="40"/>
        <end position="305"/>
    </location>
</feature>
<feature type="transmembrane region" description="Helical" evidence="18">
    <location>
        <begin position="154"/>
        <end position="182"/>
    </location>
</feature>
<evidence type="ECO:0000256" key="1">
    <source>
        <dbReference type="ARBA" id="ARBA00003257"/>
    </source>
</evidence>
<keyword evidence="14 18" id="KW-0830">Ubiquinone</keyword>
<gene>
    <name evidence="20" type="primary">ND2</name>
</gene>
<dbReference type="InterPro" id="IPR001750">
    <property type="entry name" value="ND/Mrp_TM"/>
</dbReference>
<keyword evidence="16 18" id="KW-0472">Membrane</keyword>
<keyword evidence="7 18" id="KW-0679">Respiratory chain</keyword>
<keyword evidence="9 18" id="KW-0999">Mitochondrion inner membrane</keyword>
<feature type="transmembrane region" description="Helical" evidence="18">
    <location>
        <begin position="74"/>
        <end position="94"/>
    </location>
</feature>
<evidence type="ECO:0000256" key="9">
    <source>
        <dbReference type="ARBA" id="ARBA00022792"/>
    </source>
</evidence>
<feature type="transmembrane region" description="Helical" evidence="18">
    <location>
        <begin position="339"/>
        <end position="360"/>
    </location>
</feature>
<dbReference type="InterPro" id="IPR050175">
    <property type="entry name" value="Complex_I_Subunit_2"/>
</dbReference>
<evidence type="ECO:0000256" key="18">
    <source>
        <dbReference type="RuleBase" id="RU003403"/>
    </source>
</evidence>
<organism evidence="20">
    <name type="scientific">Pleroneura sp. 1 GYN-2021b</name>
    <dbReference type="NCBI Taxonomy" id="2899767"/>
    <lineage>
        <taxon>Eukaryota</taxon>
        <taxon>Metazoa</taxon>
        <taxon>Ecdysozoa</taxon>
        <taxon>Arthropoda</taxon>
        <taxon>Hexapoda</taxon>
        <taxon>Insecta</taxon>
        <taxon>Pterygota</taxon>
        <taxon>Neoptera</taxon>
        <taxon>Endopterygota</taxon>
        <taxon>Hymenoptera</taxon>
        <taxon>Xyeloidea</taxon>
        <taxon>Xyelidae</taxon>
        <taxon>Pleroneura</taxon>
    </lineage>
</organism>
<dbReference type="GO" id="GO:0008137">
    <property type="term" value="F:NADH dehydrogenase (ubiquinone) activity"/>
    <property type="evidence" value="ECO:0007669"/>
    <property type="project" value="UniProtKB-EC"/>
</dbReference>
<comment type="function">
    <text evidence="18">Core subunit of the mitochondrial membrane respiratory chain NADH dehydrogenase (Complex I) which catalyzes electron transfer from NADH through the respiratory chain, using ubiquinone as an electron acceptor. Essential for the catalytic activity and assembly of complex I.</text>
</comment>
<comment type="similarity">
    <text evidence="3 18">Belongs to the complex I subunit 2 family.</text>
</comment>
<name>A0A9E8YAZ6_9HYME</name>
<evidence type="ECO:0000256" key="17">
    <source>
        <dbReference type="ARBA" id="ARBA00049551"/>
    </source>
</evidence>
<dbReference type="PANTHER" id="PTHR46552:SF1">
    <property type="entry name" value="NADH-UBIQUINONE OXIDOREDUCTASE CHAIN 2"/>
    <property type="match status" value="1"/>
</dbReference>
<dbReference type="AlphaFoldDB" id="A0A9E8YAZ6"/>
<feature type="transmembrane region" description="Helical" evidence="18">
    <location>
        <begin position="289"/>
        <end position="310"/>
    </location>
</feature>
<evidence type="ECO:0000256" key="4">
    <source>
        <dbReference type="ARBA" id="ARBA00012944"/>
    </source>
</evidence>
<evidence type="ECO:0000256" key="14">
    <source>
        <dbReference type="ARBA" id="ARBA00023075"/>
    </source>
</evidence>
<feature type="transmembrane region" description="Helical" evidence="18">
    <location>
        <begin position="258"/>
        <end position="277"/>
    </location>
</feature>
<protein>
    <recommendedName>
        <fullName evidence="5 18">NADH-ubiquinone oxidoreductase chain 2</fullName>
        <ecNumber evidence="4 18">7.1.1.2</ecNumber>
    </recommendedName>
</protein>
<evidence type="ECO:0000256" key="3">
    <source>
        <dbReference type="ARBA" id="ARBA00007012"/>
    </source>
</evidence>
<feature type="transmembrane region" description="Helical" evidence="18">
    <location>
        <begin position="12"/>
        <end position="38"/>
    </location>
</feature>
<evidence type="ECO:0000256" key="5">
    <source>
        <dbReference type="ARBA" id="ARBA00021008"/>
    </source>
</evidence>
<keyword evidence="13 18" id="KW-0520">NAD</keyword>
<evidence type="ECO:0000259" key="19">
    <source>
        <dbReference type="Pfam" id="PF00361"/>
    </source>
</evidence>